<reference evidence="1 2" key="1">
    <citation type="submission" date="2017-03" db="EMBL/GenBank/DDBJ databases">
        <title>Genome of the blue death feigning beetle - Asbolus verrucosus.</title>
        <authorList>
            <person name="Rider S.D."/>
        </authorList>
    </citation>
    <scope>NUCLEOTIDE SEQUENCE [LARGE SCALE GENOMIC DNA]</scope>
    <source>
        <strain evidence="1">Butters</strain>
        <tissue evidence="1">Head and leg muscle</tissue>
    </source>
</reference>
<proteinExistence type="predicted"/>
<accession>A0A482VP90</accession>
<organism evidence="1 2">
    <name type="scientific">Asbolus verrucosus</name>
    <name type="common">Desert ironclad beetle</name>
    <dbReference type="NCBI Taxonomy" id="1661398"/>
    <lineage>
        <taxon>Eukaryota</taxon>
        <taxon>Metazoa</taxon>
        <taxon>Ecdysozoa</taxon>
        <taxon>Arthropoda</taxon>
        <taxon>Hexapoda</taxon>
        <taxon>Insecta</taxon>
        <taxon>Pterygota</taxon>
        <taxon>Neoptera</taxon>
        <taxon>Endopterygota</taxon>
        <taxon>Coleoptera</taxon>
        <taxon>Polyphaga</taxon>
        <taxon>Cucujiformia</taxon>
        <taxon>Tenebrionidae</taxon>
        <taxon>Pimeliinae</taxon>
        <taxon>Asbolus</taxon>
    </lineage>
</organism>
<gene>
    <name evidence="1" type="ORF">BDFB_007393</name>
</gene>
<evidence type="ECO:0000313" key="2">
    <source>
        <dbReference type="Proteomes" id="UP000292052"/>
    </source>
</evidence>
<name>A0A482VP90_ASBVE</name>
<sequence>MDAFLFSGFTDMVLLYGEAHGNTAGVQDSMAKDILIDAFPTPVLLREQYNVFAIREDDSEYSDRRVNAEEDVL</sequence>
<dbReference type="EMBL" id="QDEB01078264">
    <property type="protein sequence ID" value="RZC34645.1"/>
    <property type="molecule type" value="Genomic_DNA"/>
</dbReference>
<dbReference type="AlphaFoldDB" id="A0A482VP90"/>
<evidence type="ECO:0000313" key="1">
    <source>
        <dbReference type="EMBL" id="RZC34645.1"/>
    </source>
</evidence>
<comment type="caution">
    <text evidence="1">The sequence shown here is derived from an EMBL/GenBank/DDBJ whole genome shotgun (WGS) entry which is preliminary data.</text>
</comment>
<protein>
    <submittedName>
        <fullName evidence="1">Uncharacterized protein</fullName>
    </submittedName>
</protein>
<keyword evidence="2" id="KW-1185">Reference proteome</keyword>
<dbReference type="Proteomes" id="UP000292052">
    <property type="component" value="Unassembled WGS sequence"/>
</dbReference>